<dbReference type="PANTHER" id="PTHR34123">
    <property type="entry name" value="OS04G0578200 PROTEIN"/>
    <property type="match status" value="1"/>
</dbReference>
<protein>
    <submittedName>
        <fullName evidence="1">Uncharacterized protein</fullName>
    </submittedName>
</protein>
<organism evidence="1 2">
    <name type="scientific">Populus tomentosa</name>
    <name type="common">Chinese white poplar</name>
    <dbReference type="NCBI Taxonomy" id="118781"/>
    <lineage>
        <taxon>Eukaryota</taxon>
        <taxon>Viridiplantae</taxon>
        <taxon>Streptophyta</taxon>
        <taxon>Embryophyta</taxon>
        <taxon>Tracheophyta</taxon>
        <taxon>Spermatophyta</taxon>
        <taxon>Magnoliopsida</taxon>
        <taxon>eudicotyledons</taxon>
        <taxon>Gunneridae</taxon>
        <taxon>Pentapetalae</taxon>
        <taxon>rosids</taxon>
        <taxon>fabids</taxon>
        <taxon>Malpighiales</taxon>
        <taxon>Salicaceae</taxon>
        <taxon>Saliceae</taxon>
        <taxon>Populus</taxon>
    </lineage>
</organism>
<dbReference type="EMBL" id="JAAWWB010000025">
    <property type="protein sequence ID" value="KAG6751721.1"/>
    <property type="molecule type" value="Genomic_DNA"/>
</dbReference>
<accession>A0A8X7YJ50</accession>
<dbReference type="InterPro" id="IPR018790">
    <property type="entry name" value="DUF2358"/>
</dbReference>
<dbReference type="Proteomes" id="UP000886885">
    <property type="component" value="Chromosome 13A"/>
</dbReference>
<evidence type="ECO:0000313" key="1">
    <source>
        <dbReference type="EMBL" id="KAG6751721.1"/>
    </source>
</evidence>
<dbReference type="Pfam" id="PF10184">
    <property type="entry name" value="DUF2358"/>
    <property type="match status" value="1"/>
</dbReference>
<evidence type="ECO:0000313" key="2">
    <source>
        <dbReference type="Proteomes" id="UP000886885"/>
    </source>
</evidence>
<reference evidence="1" key="1">
    <citation type="journal article" date="2020" name="bioRxiv">
        <title>Hybrid origin of Populus tomentosa Carr. identified through genome sequencing and phylogenomic analysis.</title>
        <authorList>
            <person name="An X."/>
            <person name="Gao K."/>
            <person name="Chen Z."/>
            <person name="Li J."/>
            <person name="Yang X."/>
            <person name="Yang X."/>
            <person name="Zhou J."/>
            <person name="Guo T."/>
            <person name="Zhao T."/>
            <person name="Huang S."/>
            <person name="Miao D."/>
            <person name="Khan W.U."/>
            <person name="Rao P."/>
            <person name="Ye M."/>
            <person name="Lei B."/>
            <person name="Liao W."/>
            <person name="Wang J."/>
            <person name="Ji L."/>
            <person name="Li Y."/>
            <person name="Guo B."/>
            <person name="Mustafa N.S."/>
            <person name="Li S."/>
            <person name="Yun Q."/>
            <person name="Keller S.R."/>
            <person name="Mao J."/>
            <person name="Zhang R."/>
            <person name="Strauss S.H."/>
        </authorList>
    </citation>
    <scope>NUCLEOTIDE SEQUENCE</scope>
    <source>
        <strain evidence="1">GM15</strain>
        <tissue evidence="1">Leaf</tissue>
    </source>
</reference>
<sequence length="248" mass="28142">MSVTKMAGICSLNPTTLMTIKRIHGIRCCSGATDNEKKSQTRTKTPQILKLVVSGVTELLRVFSFSGKERLEKVNNKDRDEISVSGIDDVIMILKSDYENAYFVTGVFTSAIYDEDCVFEDPTIKFQGTKLYSRNLKLLVPFFDSPSIGLQNIEKGVNSETYFVLARWKLRSYAALQIRNPIDGYFTVCCLYRTYLKFPWRPLISIDGSTVYELDNKLKIVRHAESWNVSALEAIGQIFTPSFDRPGE</sequence>
<name>A0A8X7YJ50_POPTO</name>
<dbReference type="OrthoDB" id="348976at2759"/>
<dbReference type="PANTHER" id="PTHR34123:SF4">
    <property type="entry name" value="PHOSPHORIBOSYLTRANSFERASE-LIKE PROTEIN, PUTATIVE (DUF2358)-RELATED"/>
    <property type="match status" value="1"/>
</dbReference>
<comment type="caution">
    <text evidence="1">The sequence shown here is derived from an EMBL/GenBank/DDBJ whole genome shotgun (WGS) entry which is preliminary data.</text>
</comment>
<gene>
    <name evidence="1" type="ORF">POTOM_043925</name>
</gene>
<keyword evidence="2" id="KW-1185">Reference proteome</keyword>
<dbReference type="AlphaFoldDB" id="A0A8X7YJ50"/>
<proteinExistence type="predicted"/>